<dbReference type="PANTHER" id="PTHR28533:SF1">
    <property type="entry name" value="PROTEIN PBN1"/>
    <property type="match status" value="1"/>
</dbReference>
<dbReference type="AlphaFoldDB" id="A0A9P7UNB7"/>
<dbReference type="KEGG" id="more:E1B28_012515"/>
<proteinExistence type="inferred from homology"/>
<evidence type="ECO:0000256" key="2">
    <source>
        <dbReference type="ARBA" id="ARBA00004687"/>
    </source>
</evidence>
<dbReference type="SMART" id="SM00780">
    <property type="entry name" value="PIG-X"/>
    <property type="match status" value="1"/>
</dbReference>
<gene>
    <name evidence="12" type="ORF">E1B28_012515</name>
</gene>
<dbReference type="GO" id="GO:0006506">
    <property type="term" value="P:GPI anchor biosynthetic process"/>
    <property type="evidence" value="ECO:0007669"/>
    <property type="project" value="UniProtKB-KW"/>
</dbReference>
<comment type="caution">
    <text evidence="12">The sequence shown here is derived from an EMBL/GenBank/DDBJ whole genome shotgun (WGS) entry which is preliminary data.</text>
</comment>
<dbReference type="InterPro" id="IPR042322">
    <property type="entry name" value="Pbn1"/>
</dbReference>
<protein>
    <recommendedName>
        <fullName evidence="4 11">Protein PBN1</fullName>
    </recommendedName>
</protein>
<dbReference type="PANTHER" id="PTHR28533">
    <property type="entry name" value="PROTEIN PBN1"/>
    <property type="match status" value="1"/>
</dbReference>
<organism evidence="12 13">
    <name type="scientific">Marasmius oreades</name>
    <name type="common">fairy-ring Marasmius</name>
    <dbReference type="NCBI Taxonomy" id="181124"/>
    <lineage>
        <taxon>Eukaryota</taxon>
        <taxon>Fungi</taxon>
        <taxon>Dikarya</taxon>
        <taxon>Basidiomycota</taxon>
        <taxon>Agaricomycotina</taxon>
        <taxon>Agaricomycetes</taxon>
        <taxon>Agaricomycetidae</taxon>
        <taxon>Agaricales</taxon>
        <taxon>Marasmiineae</taxon>
        <taxon>Marasmiaceae</taxon>
        <taxon>Marasmius</taxon>
    </lineage>
</organism>
<dbReference type="InterPro" id="IPR013233">
    <property type="entry name" value="PIG-X/PBN1"/>
</dbReference>
<dbReference type="EMBL" id="CM032188">
    <property type="protein sequence ID" value="KAG7088532.1"/>
    <property type="molecule type" value="Genomic_DNA"/>
</dbReference>
<evidence type="ECO:0000313" key="12">
    <source>
        <dbReference type="EMBL" id="KAG7088532.1"/>
    </source>
</evidence>
<dbReference type="Proteomes" id="UP001049176">
    <property type="component" value="Chromosome 8"/>
</dbReference>
<comment type="function">
    <text evidence="11">Required for proper folding and/or the stability of a subset of proteins in the endoplasmic reticulum. Component of glycosylphosphatidylinositol-mannosyltransferase 1 which transfers the first of the 4 mannoses in the GPI-anchor precursors during GPI-anchor biosynthesis. Probably acts by stabilizing the mannosyltransferase GPI14.</text>
</comment>
<evidence type="ECO:0000256" key="3">
    <source>
        <dbReference type="ARBA" id="ARBA00010345"/>
    </source>
</evidence>
<evidence type="ECO:0000313" key="13">
    <source>
        <dbReference type="Proteomes" id="UP001049176"/>
    </source>
</evidence>
<comment type="pathway">
    <text evidence="2 11">Glycolipid biosynthesis; glycosylphosphatidylinositol-anchor biosynthesis.</text>
</comment>
<accession>A0A9P7UNB7</accession>
<keyword evidence="8 11" id="KW-1133">Transmembrane helix</keyword>
<keyword evidence="10" id="KW-0325">Glycoprotein</keyword>
<evidence type="ECO:0000256" key="6">
    <source>
        <dbReference type="ARBA" id="ARBA00022692"/>
    </source>
</evidence>
<keyword evidence="5 11" id="KW-0337">GPI-anchor biosynthesis</keyword>
<comment type="similarity">
    <text evidence="3 11">Belongs to the PIGX family.</text>
</comment>
<feature type="transmembrane region" description="Helical" evidence="11">
    <location>
        <begin position="194"/>
        <end position="212"/>
    </location>
</feature>
<evidence type="ECO:0000256" key="8">
    <source>
        <dbReference type="ARBA" id="ARBA00022989"/>
    </source>
</evidence>
<comment type="subcellular location">
    <subcellularLocation>
        <location evidence="11">Endoplasmic reticulum membrane</location>
        <topology evidence="11">Single-pass membrane protein</topology>
    </subcellularLocation>
    <subcellularLocation>
        <location evidence="1">Endoplasmic reticulum membrane</location>
        <topology evidence="1">Single-pass type III membrane protein</topology>
    </subcellularLocation>
</comment>
<evidence type="ECO:0000256" key="10">
    <source>
        <dbReference type="ARBA" id="ARBA00023180"/>
    </source>
</evidence>
<dbReference type="GeneID" id="66081590"/>
<dbReference type="OrthoDB" id="5546453at2759"/>
<dbReference type="Pfam" id="PF08320">
    <property type="entry name" value="PIG-X"/>
    <property type="match status" value="1"/>
</dbReference>
<dbReference type="RefSeq" id="XP_043005003.1">
    <property type="nucleotide sequence ID" value="XM_043157636.1"/>
</dbReference>
<dbReference type="GO" id="GO:0000030">
    <property type="term" value="F:mannosyltransferase activity"/>
    <property type="evidence" value="ECO:0007669"/>
    <property type="project" value="TreeGrafter"/>
</dbReference>
<evidence type="ECO:0000256" key="1">
    <source>
        <dbReference type="ARBA" id="ARBA00004643"/>
    </source>
</evidence>
<keyword evidence="9 11" id="KW-0472">Membrane</keyword>
<keyword evidence="13" id="KW-1185">Reference proteome</keyword>
<evidence type="ECO:0000256" key="11">
    <source>
        <dbReference type="RuleBase" id="RU366056"/>
    </source>
</evidence>
<name>A0A9P7UNB7_9AGAR</name>
<dbReference type="GO" id="GO:0005789">
    <property type="term" value="C:endoplasmic reticulum membrane"/>
    <property type="evidence" value="ECO:0007669"/>
    <property type="project" value="UniProtKB-SubCell"/>
</dbReference>
<dbReference type="GO" id="GO:1990529">
    <property type="term" value="C:glycosylphosphatidylinositol-mannosyltransferase I complex"/>
    <property type="evidence" value="ECO:0007669"/>
    <property type="project" value="TreeGrafter"/>
</dbReference>
<evidence type="ECO:0000256" key="7">
    <source>
        <dbReference type="ARBA" id="ARBA00022824"/>
    </source>
</evidence>
<evidence type="ECO:0000256" key="9">
    <source>
        <dbReference type="ARBA" id="ARBA00023136"/>
    </source>
</evidence>
<keyword evidence="6 11" id="KW-0812">Transmembrane</keyword>
<evidence type="ECO:0000256" key="4">
    <source>
        <dbReference type="ARBA" id="ARBA00020410"/>
    </source>
</evidence>
<sequence>MSSFADVDLSYTISENGYHPTITVNWNSSYNAACSLHILLSLPPVAYVDPYELQTSYADHYAVHLIGHRGLELPAMAVDNQESHLLLDVKKAQETNEPLDIPIPIHFRYAALSSSHTYGEVKILAPKGFMACSSLEQEREQRPSHDLTVLDLPTEFRSLFSNHLSVIPISKDGPLFSTLRVPIGNPLHITHVELGTSITVIACFLYLSWLSWRTKIRLDEQEKNSRMKKLK</sequence>
<keyword evidence="7 11" id="KW-0256">Endoplasmic reticulum</keyword>
<evidence type="ECO:0000256" key="5">
    <source>
        <dbReference type="ARBA" id="ARBA00022502"/>
    </source>
</evidence>
<reference evidence="12" key="1">
    <citation type="journal article" date="2021" name="Genome Biol. Evol.">
        <title>The assembled and annotated genome of the fairy-ring fungus Marasmius oreades.</title>
        <authorList>
            <person name="Hiltunen M."/>
            <person name="Ament-Velasquez S.L."/>
            <person name="Johannesson H."/>
        </authorList>
    </citation>
    <scope>NUCLEOTIDE SEQUENCE</scope>
    <source>
        <strain evidence="12">03SP1</strain>
    </source>
</reference>